<dbReference type="EMBL" id="CAJHJT010000034">
    <property type="protein sequence ID" value="CAD7002350.1"/>
    <property type="molecule type" value="Genomic_DNA"/>
</dbReference>
<keyword evidence="3" id="KW-1185">Reference proteome</keyword>
<feature type="compositionally biased region" description="Low complexity" evidence="1">
    <location>
        <begin position="83"/>
        <end position="96"/>
    </location>
</feature>
<comment type="caution">
    <text evidence="2">The sequence shown here is derived from an EMBL/GenBank/DDBJ whole genome shotgun (WGS) entry which is preliminary data.</text>
</comment>
<protein>
    <submittedName>
        <fullName evidence="2">(Mediterranean fruit fly) hypothetical protein</fullName>
    </submittedName>
</protein>
<accession>A0A811UTR3</accession>
<evidence type="ECO:0000256" key="1">
    <source>
        <dbReference type="SAM" id="MobiDB-lite"/>
    </source>
</evidence>
<evidence type="ECO:0000313" key="2">
    <source>
        <dbReference type="EMBL" id="CAD7002350.1"/>
    </source>
</evidence>
<dbReference type="Proteomes" id="UP000606786">
    <property type="component" value="Unassembled WGS sequence"/>
</dbReference>
<sequence>MSDFSDSSHSGVSSPASSLIENFHKKNGTPTTSGCGGSGSSSSRETIVTTPALNGLTVGNCNGSSNGLSNATTTTVGRHINTSLSSSVKETSSTSSQHQVSGKMNGRNSNVKRV</sequence>
<name>A0A811UTR3_CERCA</name>
<feature type="region of interest" description="Disordered" evidence="1">
    <location>
        <begin position="1"/>
        <end position="51"/>
    </location>
</feature>
<reference evidence="2" key="1">
    <citation type="submission" date="2020-11" db="EMBL/GenBank/DDBJ databases">
        <authorList>
            <person name="Whitehead M."/>
        </authorList>
    </citation>
    <scope>NUCLEOTIDE SEQUENCE</scope>
    <source>
        <strain evidence="2">EGII</strain>
    </source>
</reference>
<feature type="region of interest" description="Disordered" evidence="1">
    <location>
        <begin position="83"/>
        <end position="114"/>
    </location>
</feature>
<feature type="compositionally biased region" description="Polar residues" evidence="1">
    <location>
        <begin position="97"/>
        <end position="114"/>
    </location>
</feature>
<dbReference type="AlphaFoldDB" id="A0A811UTR3"/>
<evidence type="ECO:0000313" key="3">
    <source>
        <dbReference type="Proteomes" id="UP000606786"/>
    </source>
</evidence>
<organism evidence="2 3">
    <name type="scientific">Ceratitis capitata</name>
    <name type="common">Mediterranean fruit fly</name>
    <name type="synonym">Tephritis capitata</name>
    <dbReference type="NCBI Taxonomy" id="7213"/>
    <lineage>
        <taxon>Eukaryota</taxon>
        <taxon>Metazoa</taxon>
        <taxon>Ecdysozoa</taxon>
        <taxon>Arthropoda</taxon>
        <taxon>Hexapoda</taxon>
        <taxon>Insecta</taxon>
        <taxon>Pterygota</taxon>
        <taxon>Neoptera</taxon>
        <taxon>Endopterygota</taxon>
        <taxon>Diptera</taxon>
        <taxon>Brachycera</taxon>
        <taxon>Muscomorpha</taxon>
        <taxon>Tephritoidea</taxon>
        <taxon>Tephritidae</taxon>
        <taxon>Ceratitis</taxon>
        <taxon>Ceratitis</taxon>
    </lineage>
</organism>
<proteinExistence type="predicted"/>
<feature type="compositionally biased region" description="Low complexity" evidence="1">
    <location>
        <begin position="1"/>
        <end position="18"/>
    </location>
</feature>
<gene>
    <name evidence="2" type="ORF">CCAP1982_LOCUS10835</name>
</gene>